<sequence>MPQKRFNPLEHLPSEARLRQLQIVAQRLVESLLAGNYRSVFKGTGIEFDEVREYVEGDDTRLIDWNVSSRFGQVYTKTFREEREMTLFLVVDISESLSYGSADRSMREVALIASSLLTLAAVQNNDKVGGALFSEKIDGWIAPAKGRTHALRLLQEIITSKPSGKGSNLADALQTVSESLKRRGILVIISDFQTSGYQRELALAAKRHDVIALKIGDPVMESLPSFPMVTAADAETGRTLFLNGRSRRFRFAFEQFWKQHRQQWIRECHRRGISAIEVSSVDNVADRLISFFRRRSVGR</sequence>
<dbReference type="OrthoDB" id="9776116at2"/>
<accession>A0A1N6UEM3</accession>
<name>A0A1N6UEM3_9SPIO</name>
<dbReference type="PANTHER" id="PTHR33608">
    <property type="entry name" value="BLL2464 PROTEIN"/>
    <property type="match status" value="1"/>
</dbReference>
<dbReference type="PANTHER" id="PTHR33608:SF6">
    <property type="entry name" value="BLL2464 PROTEIN"/>
    <property type="match status" value="1"/>
</dbReference>
<dbReference type="RefSeq" id="WP_083943911.1">
    <property type="nucleotide sequence ID" value="NZ_FTMS01000012.1"/>
</dbReference>
<keyword evidence="3" id="KW-1185">Reference proteome</keyword>
<reference evidence="2 3" key="1">
    <citation type="submission" date="2017-01" db="EMBL/GenBank/DDBJ databases">
        <authorList>
            <person name="Mah S.A."/>
            <person name="Swanson W.J."/>
            <person name="Moy G.W."/>
            <person name="Vacquier V.D."/>
        </authorList>
    </citation>
    <scope>NUCLEOTIDE SEQUENCE [LARGE SCALE GENOMIC DNA]</scope>
    <source>
        <strain evidence="2 3">ASpG1</strain>
    </source>
</reference>
<organism evidence="2 3">
    <name type="scientific">Alkalispirochaeta americana</name>
    <dbReference type="NCBI Taxonomy" id="159291"/>
    <lineage>
        <taxon>Bacteria</taxon>
        <taxon>Pseudomonadati</taxon>
        <taxon>Spirochaetota</taxon>
        <taxon>Spirochaetia</taxon>
        <taxon>Spirochaetales</taxon>
        <taxon>Spirochaetaceae</taxon>
        <taxon>Alkalispirochaeta</taxon>
    </lineage>
</organism>
<dbReference type="AlphaFoldDB" id="A0A1N6UEM3"/>
<dbReference type="InterPro" id="IPR002881">
    <property type="entry name" value="DUF58"/>
</dbReference>
<feature type="domain" description="VWFA" evidence="1">
    <location>
        <begin position="84"/>
        <end position="264"/>
    </location>
</feature>
<evidence type="ECO:0000259" key="1">
    <source>
        <dbReference type="SMART" id="SM00327"/>
    </source>
</evidence>
<dbReference type="CDD" id="cd00198">
    <property type="entry name" value="vWFA"/>
    <property type="match status" value="1"/>
</dbReference>
<dbReference type="InterPro" id="IPR002035">
    <property type="entry name" value="VWF_A"/>
</dbReference>
<dbReference type="InterPro" id="IPR036465">
    <property type="entry name" value="vWFA_dom_sf"/>
</dbReference>
<protein>
    <recommendedName>
        <fullName evidence="1">VWFA domain-containing protein</fullName>
    </recommendedName>
</protein>
<evidence type="ECO:0000313" key="2">
    <source>
        <dbReference type="EMBL" id="SIQ64095.1"/>
    </source>
</evidence>
<dbReference type="SUPFAM" id="SSF53300">
    <property type="entry name" value="vWA-like"/>
    <property type="match status" value="1"/>
</dbReference>
<dbReference type="SMART" id="SM00327">
    <property type="entry name" value="VWA"/>
    <property type="match status" value="1"/>
</dbReference>
<dbReference type="EMBL" id="FTMS01000012">
    <property type="protein sequence ID" value="SIQ64095.1"/>
    <property type="molecule type" value="Genomic_DNA"/>
</dbReference>
<proteinExistence type="predicted"/>
<dbReference type="Proteomes" id="UP000186400">
    <property type="component" value="Unassembled WGS sequence"/>
</dbReference>
<dbReference type="STRING" id="159291.SAMN05920897_11239"/>
<evidence type="ECO:0000313" key="3">
    <source>
        <dbReference type="Proteomes" id="UP000186400"/>
    </source>
</evidence>
<dbReference type="Gene3D" id="3.40.50.410">
    <property type="entry name" value="von Willebrand factor, type A domain"/>
    <property type="match status" value="1"/>
</dbReference>
<gene>
    <name evidence="2" type="ORF">SAMN05920897_11239</name>
</gene>
<dbReference type="Pfam" id="PF01882">
    <property type="entry name" value="DUF58"/>
    <property type="match status" value="1"/>
</dbReference>